<dbReference type="AlphaFoldDB" id="K5VZF9"/>
<dbReference type="EMBL" id="JH971389">
    <property type="protein sequence ID" value="EKM79909.1"/>
    <property type="molecule type" value="Genomic_DNA"/>
</dbReference>
<gene>
    <name evidence="1" type="ORF">AGABI1DRAFT_113155</name>
</gene>
<accession>K5VZF9</accession>
<dbReference type="InParanoid" id="K5VZF9"/>
<keyword evidence="2" id="KW-1185">Reference proteome</keyword>
<dbReference type="GeneID" id="18823900"/>
<protein>
    <submittedName>
        <fullName evidence="1">Uncharacterized protein</fullName>
    </submittedName>
</protein>
<dbReference type="KEGG" id="abp:AGABI1DRAFT113155"/>
<evidence type="ECO:0000313" key="2">
    <source>
        <dbReference type="Proteomes" id="UP000008493"/>
    </source>
</evidence>
<evidence type="ECO:0000313" key="1">
    <source>
        <dbReference type="EMBL" id="EKM79909.1"/>
    </source>
</evidence>
<organism evidence="1 2">
    <name type="scientific">Agaricus bisporus var. burnettii (strain JB137-S8 / ATCC MYA-4627 / FGSC 10392)</name>
    <name type="common">White button mushroom</name>
    <dbReference type="NCBI Taxonomy" id="597362"/>
    <lineage>
        <taxon>Eukaryota</taxon>
        <taxon>Fungi</taxon>
        <taxon>Dikarya</taxon>
        <taxon>Basidiomycota</taxon>
        <taxon>Agaricomycotina</taxon>
        <taxon>Agaricomycetes</taxon>
        <taxon>Agaricomycetidae</taxon>
        <taxon>Agaricales</taxon>
        <taxon>Agaricineae</taxon>
        <taxon>Agaricaceae</taxon>
        <taxon>Agaricus</taxon>
    </lineage>
</organism>
<reference evidence="2" key="1">
    <citation type="journal article" date="2012" name="Proc. Natl. Acad. Sci. U.S.A.">
        <title>Genome sequence of the button mushroom Agaricus bisporus reveals mechanisms governing adaptation to a humic-rich ecological niche.</title>
        <authorList>
            <person name="Morin E."/>
            <person name="Kohler A."/>
            <person name="Baker A.R."/>
            <person name="Foulongne-Oriol M."/>
            <person name="Lombard V."/>
            <person name="Nagy L.G."/>
            <person name="Ohm R.A."/>
            <person name="Patyshakuliyeva A."/>
            <person name="Brun A."/>
            <person name="Aerts A.L."/>
            <person name="Bailey A.M."/>
            <person name="Billette C."/>
            <person name="Coutinho P.M."/>
            <person name="Deakin G."/>
            <person name="Doddapaneni H."/>
            <person name="Floudas D."/>
            <person name="Grimwood J."/>
            <person name="Hilden K."/>
            <person name="Kuees U."/>
            <person name="LaButti K.M."/>
            <person name="Lapidus A."/>
            <person name="Lindquist E.A."/>
            <person name="Lucas S.M."/>
            <person name="Murat C."/>
            <person name="Riley R.W."/>
            <person name="Salamov A.A."/>
            <person name="Schmutz J."/>
            <person name="Subramanian V."/>
            <person name="Woesten H.A.B."/>
            <person name="Xu J."/>
            <person name="Eastwood D.C."/>
            <person name="Foster G.D."/>
            <person name="Sonnenberg A.S."/>
            <person name="Cullen D."/>
            <person name="de Vries R.P."/>
            <person name="Lundell T."/>
            <person name="Hibbett D.S."/>
            <person name="Henrissat B."/>
            <person name="Burton K.S."/>
            <person name="Kerrigan R.W."/>
            <person name="Challen M.P."/>
            <person name="Grigoriev I.V."/>
            <person name="Martin F."/>
        </authorList>
    </citation>
    <scope>NUCLEOTIDE SEQUENCE [LARGE SCALE GENOMIC DNA]</scope>
    <source>
        <strain evidence="2">JB137-S8 / ATCC MYA-4627 / FGSC 10392</strain>
    </source>
</reference>
<dbReference type="Proteomes" id="UP000008493">
    <property type="component" value="Unassembled WGS sequence"/>
</dbReference>
<dbReference type="RefSeq" id="XP_007329211.1">
    <property type="nucleotide sequence ID" value="XM_007329149.1"/>
</dbReference>
<sequence>MVKKPGVFDPQICVVDVPLSRMETVTQRRTRRERSSTDPVIEAKQVKKFHLSSLLACLINSSDE</sequence>
<dbReference type="OMA" id="FDPQICV"/>
<proteinExistence type="predicted"/>
<name>K5VZF9_AGABU</name>
<dbReference type="HOGENOM" id="CLU_2867113_0_0_1"/>